<dbReference type="Proteomes" id="UP000887226">
    <property type="component" value="Unassembled WGS sequence"/>
</dbReference>
<evidence type="ECO:0000313" key="3">
    <source>
        <dbReference type="EMBL" id="KAG9247059.1"/>
    </source>
</evidence>
<proteinExistence type="predicted"/>
<dbReference type="EMBL" id="MU253784">
    <property type="protein sequence ID" value="KAG9247059.1"/>
    <property type="molecule type" value="Genomic_DNA"/>
</dbReference>
<dbReference type="GO" id="GO:0016787">
    <property type="term" value="F:hydrolase activity"/>
    <property type="evidence" value="ECO:0007669"/>
    <property type="project" value="UniProtKB-KW"/>
</dbReference>
<gene>
    <name evidence="3" type="ORF">BJ878DRAFT_477754</name>
</gene>
<keyword evidence="1 3" id="KW-0378">Hydrolase</keyword>
<sequence length="248" mass="27898">MPKYADPDDIAFISARYRLAPEHPFPCGPQDCFNVTEYLFKTLVGKYDGPLKFLGGESAGAHLSILTAFRLLDNLPEHRLNGLLHFRCYDLLFTRSAPNLSRRLPLDTELIMRFINNFLSSPFFLPQINDWPYLSALALEPRQQGDIRTHPDISPLYRDLKEYKGRLPPMLSTAGTEDPLVDDSVFIGCRMHDAGGQAVVRVCSEASHGFIVLLGDATGKNEAIEGCEWFLKTHFNPVVAFRVEARNA</sequence>
<evidence type="ECO:0000313" key="4">
    <source>
        <dbReference type="Proteomes" id="UP000887226"/>
    </source>
</evidence>
<dbReference type="Gene3D" id="3.40.50.1820">
    <property type="entry name" value="alpha/beta hydrolase"/>
    <property type="match status" value="1"/>
</dbReference>
<reference evidence="3" key="1">
    <citation type="journal article" date="2021" name="IMA Fungus">
        <title>Genomic characterization of three marine fungi, including Emericellopsis atlantica sp. nov. with signatures of a generalist lifestyle and marine biomass degradation.</title>
        <authorList>
            <person name="Hagestad O.C."/>
            <person name="Hou L."/>
            <person name="Andersen J.H."/>
            <person name="Hansen E.H."/>
            <person name="Altermark B."/>
            <person name="Li C."/>
            <person name="Kuhnert E."/>
            <person name="Cox R.J."/>
            <person name="Crous P.W."/>
            <person name="Spatafora J.W."/>
            <person name="Lail K."/>
            <person name="Amirebrahimi M."/>
            <person name="Lipzen A."/>
            <person name="Pangilinan J."/>
            <person name="Andreopoulos W."/>
            <person name="Hayes R.D."/>
            <person name="Ng V."/>
            <person name="Grigoriev I.V."/>
            <person name="Jackson S.A."/>
            <person name="Sutton T.D.S."/>
            <person name="Dobson A.D.W."/>
            <person name="Rama T."/>
        </authorList>
    </citation>
    <scope>NUCLEOTIDE SEQUENCE</scope>
    <source>
        <strain evidence="3">TRa3180A</strain>
    </source>
</reference>
<organism evidence="3 4">
    <name type="scientific">Calycina marina</name>
    <dbReference type="NCBI Taxonomy" id="1763456"/>
    <lineage>
        <taxon>Eukaryota</taxon>
        <taxon>Fungi</taxon>
        <taxon>Dikarya</taxon>
        <taxon>Ascomycota</taxon>
        <taxon>Pezizomycotina</taxon>
        <taxon>Leotiomycetes</taxon>
        <taxon>Helotiales</taxon>
        <taxon>Pezizellaceae</taxon>
        <taxon>Calycina</taxon>
    </lineage>
</organism>
<feature type="domain" description="Alpha/beta hydrolase fold-3" evidence="2">
    <location>
        <begin position="9"/>
        <end position="211"/>
    </location>
</feature>
<accession>A0A9P7Z7W5</accession>
<dbReference type="Pfam" id="PF07859">
    <property type="entry name" value="Abhydrolase_3"/>
    <property type="match status" value="1"/>
</dbReference>
<keyword evidence="4" id="KW-1185">Reference proteome</keyword>
<name>A0A9P7Z7W5_9HELO</name>
<protein>
    <submittedName>
        <fullName evidence="3">Alpha/Beta hydrolase protein</fullName>
    </submittedName>
</protein>
<dbReference type="AlphaFoldDB" id="A0A9P7Z7W5"/>
<comment type="caution">
    <text evidence="3">The sequence shown here is derived from an EMBL/GenBank/DDBJ whole genome shotgun (WGS) entry which is preliminary data.</text>
</comment>
<dbReference type="SUPFAM" id="SSF53474">
    <property type="entry name" value="alpha/beta-Hydrolases"/>
    <property type="match status" value="1"/>
</dbReference>
<evidence type="ECO:0000259" key="2">
    <source>
        <dbReference type="Pfam" id="PF07859"/>
    </source>
</evidence>
<evidence type="ECO:0000256" key="1">
    <source>
        <dbReference type="ARBA" id="ARBA00022801"/>
    </source>
</evidence>
<dbReference type="InterPro" id="IPR013094">
    <property type="entry name" value="AB_hydrolase_3"/>
</dbReference>
<dbReference type="PANTHER" id="PTHR48081">
    <property type="entry name" value="AB HYDROLASE SUPERFAMILY PROTEIN C4A8.06C"/>
    <property type="match status" value="1"/>
</dbReference>
<dbReference type="InterPro" id="IPR029058">
    <property type="entry name" value="AB_hydrolase_fold"/>
</dbReference>
<dbReference type="InterPro" id="IPR050300">
    <property type="entry name" value="GDXG_lipolytic_enzyme"/>
</dbReference>
<dbReference type="OrthoDB" id="408631at2759"/>